<proteinExistence type="predicted"/>
<reference evidence="1 2" key="1">
    <citation type="journal article" date="2020" name="Microorganisms">
        <title>Osmotic Adaptation and Compatible Solute Biosynthesis of Phototrophic Bacteria as Revealed from Genome Analyses.</title>
        <authorList>
            <person name="Imhoff J.F."/>
            <person name="Rahn T."/>
            <person name="Kunzel S."/>
            <person name="Keller A."/>
            <person name="Neulinger S.C."/>
        </authorList>
    </citation>
    <scope>NUCLEOTIDE SEQUENCE [LARGE SCALE GENOMIC DNA]</scope>
    <source>
        <strain evidence="1 2">DSM 6210</strain>
    </source>
</reference>
<gene>
    <name evidence="1" type="ORF">CKO31_03815</name>
</gene>
<comment type="caution">
    <text evidence="1">The sequence shown here is derived from an EMBL/GenBank/DDBJ whole genome shotgun (WGS) entry which is preliminary data.</text>
</comment>
<organism evidence="1 2">
    <name type="scientific">Thiohalocapsa halophila</name>
    <dbReference type="NCBI Taxonomy" id="69359"/>
    <lineage>
        <taxon>Bacteria</taxon>
        <taxon>Pseudomonadati</taxon>
        <taxon>Pseudomonadota</taxon>
        <taxon>Gammaproteobacteria</taxon>
        <taxon>Chromatiales</taxon>
        <taxon>Chromatiaceae</taxon>
        <taxon>Thiohalocapsa</taxon>
    </lineage>
</organism>
<protein>
    <submittedName>
        <fullName evidence="1">Uncharacterized protein</fullName>
    </submittedName>
</protein>
<dbReference type="Proteomes" id="UP000748752">
    <property type="component" value="Unassembled WGS sequence"/>
</dbReference>
<sequence>MAKPNGAPRHGDQGRIMRKSRLRTFGYLAAAVLAGTSLSAAAKRVELDQRIGGVADAESQRVGGSAKLAQWLNQNPWDNWNNWPNY</sequence>
<name>A0ABS1CDA3_9GAMM</name>
<dbReference type="EMBL" id="NRRV01000006">
    <property type="protein sequence ID" value="MBK1629881.1"/>
    <property type="molecule type" value="Genomic_DNA"/>
</dbReference>
<accession>A0ABS1CDA3</accession>
<evidence type="ECO:0000313" key="1">
    <source>
        <dbReference type="EMBL" id="MBK1629881.1"/>
    </source>
</evidence>
<keyword evidence="2" id="KW-1185">Reference proteome</keyword>
<evidence type="ECO:0000313" key="2">
    <source>
        <dbReference type="Proteomes" id="UP000748752"/>
    </source>
</evidence>
<dbReference type="RefSeq" id="WP_200234229.1">
    <property type="nucleotide sequence ID" value="NZ_NRRV01000006.1"/>
</dbReference>